<evidence type="ECO:0000256" key="2">
    <source>
        <dbReference type="SAM" id="MobiDB-lite"/>
    </source>
</evidence>
<organism evidence="3 4">
    <name type="scientific">Microbulbifer thermotolerans</name>
    <dbReference type="NCBI Taxonomy" id="252514"/>
    <lineage>
        <taxon>Bacteria</taxon>
        <taxon>Pseudomonadati</taxon>
        <taxon>Pseudomonadota</taxon>
        <taxon>Gammaproteobacteria</taxon>
        <taxon>Cellvibrionales</taxon>
        <taxon>Microbulbiferaceae</taxon>
        <taxon>Microbulbifer</taxon>
    </lineage>
</organism>
<evidence type="ECO:0008006" key="5">
    <source>
        <dbReference type="Google" id="ProtNLM"/>
    </source>
</evidence>
<dbReference type="EMBL" id="JAPHQB010000013">
    <property type="protein sequence ID" value="MCX2801999.1"/>
    <property type="molecule type" value="Genomic_DNA"/>
</dbReference>
<feature type="coiled-coil region" evidence="1">
    <location>
        <begin position="131"/>
        <end position="158"/>
    </location>
</feature>
<evidence type="ECO:0000313" key="3">
    <source>
        <dbReference type="EMBL" id="MCX2801999.1"/>
    </source>
</evidence>
<sequence length="318" mass="36622">MFEDDDIDKYSFEEIPLDRDCCLISEIYMEEFDEALQKMLRGEECNPYKVGYVSRVAIRAINSNSLDLSWYLNTSTRFHEVSISLPRDVFKVCVGCCQYDIKPHIFVDHDWLENLHLREYSVFALIDAIGVKKALRDNALTKDKLIELREKIDKLAEIESDISFISFADSLILKTNWDVGYFLKGIKYSYKPEKILLVIKELDRIYQEVLGLPIYAVLTQGSNAYYGDPLLHISKSQNHICLNSLGVPFAELLAIESAAKSAIKSGVHPPMQLYLDEQFYHSIQFKHEFKKNDNPKNSYSAIMKSSEPREGLNNSFIS</sequence>
<evidence type="ECO:0000313" key="4">
    <source>
        <dbReference type="Proteomes" id="UP001209730"/>
    </source>
</evidence>
<keyword evidence="1" id="KW-0175">Coiled coil</keyword>
<protein>
    <recommendedName>
        <fullName evidence="5">NurA domain-containing protein</fullName>
    </recommendedName>
</protein>
<dbReference type="AlphaFoldDB" id="A0AB35HX38"/>
<dbReference type="Proteomes" id="UP001209730">
    <property type="component" value="Unassembled WGS sequence"/>
</dbReference>
<gene>
    <name evidence="3" type="ORF">OQJ68_09390</name>
</gene>
<accession>A0AB35HX38</accession>
<proteinExistence type="predicted"/>
<evidence type="ECO:0000256" key="1">
    <source>
        <dbReference type="SAM" id="Coils"/>
    </source>
</evidence>
<feature type="region of interest" description="Disordered" evidence="2">
    <location>
        <begin position="296"/>
        <end position="318"/>
    </location>
</feature>
<name>A0AB35HX38_MICTH</name>
<comment type="caution">
    <text evidence="3">The sequence shown here is derived from an EMBL/GenBank/DDBJ whole genome shotgun (WGS) entry which is preliminary data.</text>
</comment>
<dbReference type="RefSeq" id="WP_266066097.1">
    <property type="nucleotide sequence ID" value="NZ_JAPHQB010000013.1"/>
</dbReference>
<reference evidence="3" key="1">
    <citation type="submission" date="2022-11" db="EMBL/GenBank/DDBJ databases">
        <title>Chitin-degrading and fungicidal potential of chitinolytic bacterial strains from marine environment of the Pacific Ocean regions.</title>
        <authorList>
            <person name="Pentekhina I."/>
            <person name="Nedashkovskaya O."/>
            <person name="Seitkalieva A."/>
            <person name="Podvolotskaya A."/>
            <person name="Tekutyeva L."/>
            <person name="Balabanova L."/>
        </authorList>
    </citation>
    <scope>NUCLEOTIDE SEQUENCE</scope>
    <source>
        <strain evidence="3">KMM 6838</strain>
    </source>
</reference>